<feature type="compositionally biased region" description="Low complexity" evidence="7">
    <location>
        <begin position="10"/>
        <end position="22"/>
    </location>
</feature>
<feature type="region of interest" description="Disordered" evidence="7">
    <location>
        <begin position="220"/>
        <end position="244"/>
    </location>
</feature>
<evidence type="ECO:0000256" key="3">
    <source>
        <dbReference type="ARBA" id="ARBA00022771"/>
    </source>
</evidence>
<evidence type="ECO:0000256" key="5">
    <source>
        <dbReference type="ARBA" id="ARBA00023242"/>
    </source>
</evidence>
<gene>
    <name evidence="9" type="ORF">ILEXP_LOCUS13748</name>
</gene>
<feature type="domain" description="C2H2-type" evidence="8">
    <location>
        <begin position="104"/>
        <end position="131"/>
    </location>
</feature>
<dbReference type="SUPFAM" id="SSF57667">
    <property type="entry name" value="beta-beta-alpha zinc fingers"/>
    <property type="match status" value="1"/>
</dbReference>
<organism evidence="9 10">
    <name type="scientific">Ilex paraguariensis</name>
    <name type="common">yerba mate</name>
    <dbReference type="NCBI Taxonomy" id="185542"/>
    <lineage>
        <taxon>Eukaryota</taxon>
        <taxon>Viridiplantae</taxon>
        <taxon>Streptophyta</taxon>
        <taxon>Embryophyta</taxon>
        <taxon>Tracheophyta</taxon>
        <taxon>Spermatophyta</taxon>
        <taxon>Magnoliopsida</taxon>
        <taxon>eudicotyledons</taxon>
        <taxon>Gunneridae</taxon>
        <taxon>Pentapetalae</taxon>
        <taxon>asterids</taxon>
        <taxon>campanulids</taxon>
        <taxon>Aquifoliales</taxon>
        <taxon>Aquifoliaceae</taxon>
        <taxon>Ilex</taxon>
    </lineage>
</organism>
<dbReference type="InterPro" id="IPR013087">
    <property type="entry name" value="Znf_C2H2_type"/>
</dbReference>
<dbReference type="AlphaFoldDB" id="A0ABC8RP51"/>
<comment type="caution">
    <text evidence="9">The sequence shown here is derived from an EMBL/GenBank/DDBJ whole genome shotgun (WGS) entry which is preliminary data.</text>
</comment>
<dbReference type="PROSITE" id="PS00028">
    <property type="entry name" value="ZINC_FINGER_C2H2_1"/>
    <property type="match status" value="1"/>
</dbReference>
<dbReference type="EMBL" id="CAUOFW020001514">
    <property type="protein sequence ID" value="CAK9145931.1"/>
    <property type="molecule type" value="Genomic_DNA"/>
</dbReference>
<keyword evidence="5" id="KW-0539">Nucleus</keyword>
<dbReference type="Pfam" id="PF13912">
    <property type="entry name" value="zf-C2H2_6"/>
    <property type="match status" value="1"/>
</dbReference>
<evidence type="ECO:0000256" key="2">
    <source>
        <dbReference type="ARBA" id="ARBA00022723"/>
    </source>
</evidence>
<name>A0ABC8RP51_9AQUA</name>
<dbReference type="InterPro" id="IPR036236">
    <property type="entry name" value="Znf_C2H2_sf"/>
</dbReference>
<evidence type="ECO:0000256" key="7">
    <source>
        <dbReference type="SAM" id="MobiDB-lite"/>
    </source>
</evidence>
<keyword evidence="3 6" id="KW-0863">Zinc-finger</keyword>
<keyword evidence="2" id="KW-0479">Metal-binding</keyword>
<accession>A0ABC8RP51</accession>
<comment type="subcellular location">
    <subcellularLocation>
        <location evidence="1">Nucleus</location>
    </subcellularLocation>
</comment>
<sequence>MEAPIEQCPSEASSISAASEGSPRNNGDDKRMKMKAKVVDGSEIKLPESGSRLFLDLKLSNNGMTSDSKLELDLFNPLNASFSPEGESSSEATALEKRSEPRVFSCNFCKREFSTSQALGGHQNAHKQERALAKRRHGGMDVPPFGHPPYPYYPYLGFPQVPLYGSFNRSLGVRSPSMIQKPSYPWSSSGYGYRFGNDGWSRSSMMNSQTSFDRLRMEGGFQANHGGFGTPGTSSSSSRFEGSGTAVSNFGGSSLTTLDGATKKATDGEFSGGLDLNLKL</sequence>
<feature type="compositionally biased region" description="Low complexity" evidence="7">
    <location>
        <begin position="231"/>
        <end position="244"/>
    </location>
</feature>
<dbReference type="Proteomes" id="UP001642360">
    <property type="component" value="Unassembled WGS sequence"/>
</dbReference>
<evidence type="ECO:0000256" key="6">
    <source>
        <dbReference type="PROSITE-ProRule" id="PRU00042"/>
    </source>
</evidence>
<evidence type="ECO:0000313" key="9">
    <source>
        <dbReference type="EMBL" id="CAK9145931.1"/>
    </source>
</evidence>
<keyword evidence="10" id="KW-1185">Reference proteome</keyword>
<evidence type="ECO:0000256" key="1">
    <source>
        <dbReference type="ARBA" id="ARBA00004123"/>
    </source>
</evidence>
<keyword evidence="4" id="KW-0862">Zinc</keyword>
<dbReference type="GO" id="GO:0008270">
    <property type="term" value="F:zinc ion binding"/>
    <property type="evidence" value="ECO:0007669"/>
    <property type="project" value="UniProtKB-KW"/>
</dbReference>
<dbReference type="PROSITE" id="PS50157">
    <property type="entry name" value="ZINC_FINGER_C2H2_2"/>
    <property type="match status" value="1"/>
</dbReference>
<dbReference type="GO" id="GO:0005634">
    <property type="term" value="C:nucleus"/>
    <property type="evidence" value="ECO:0007669"/>
    <property type="project" value="UniProtKB-SubCell"/>
</dbReference>
<proteinExistence type="predicted"/>
<evidence type="ECO:0000313" key="10">
    <source>
        <dbReference type="Proteomes" id="UP001642360"/>
    </source>
</evidence>
<dbReference type="InterPro" id="IPR044246">
    <property type="entry name" value="ZFP3-like"/>
</dbReference>
<protein>
    <recommendedName>
        <fullName evidence="8">C2H2-type domain-containing protein</fullName>
    </recommendedName>
</protein>
<evidence type="ECO:0000256" key="4">
    <source>
        <dbReference type="ARBA" id="ARBA00022833"/>
    </source>
</evidence>
<feature type="region of interest" description="Disordered" evidence="7">
    <location>
        <begin position="1"/>
        <end position="32"/>
    </location>
</feature>
<dbReference type="PANTHER" id="PTHR47287">
    <property type="entry name" value="C2H2 AND C2HC ZINC FINGERS SUPERFAMILY PROTEIN"/>
    <property type="match status" value="1"/>
</dbReference>
<evidence type="ECO:0000259" key="8">
    <source>
        <dbReference type="PROSITE" id="PS50157"/>
    </source>
</evidence>
<dbReference type="PANTHER" id="PTHR47287:SF9">
    <property type="entry name" value="ZINC FINGER PROTEIN 4-LIKE"/>
    <property type="match status" value="1"/>
</dbReference>
<reference evidence="9 10" key="1">
    <citation type="submission" date="2024-02" db="EMBL/GenBank/DDBJ databases">
        <authorList>
            <person name="Vignale AGUSTIN F."/>
            <person name="Sosa J E."/>
            <person name="Modenutti C."/>
        </authorList>
    </citation>
    <scope>NUCLEOTIDE SEQUENCE [LARGE SCALE GENOMIC DNA]</scope>
</reference>
<dbReference type="Gene3D" id="3.30.160.60">
    <property type="entry name" value="Classic Zinc Finger"/>
    <property type="match status" value="1"/>
</dbReference>